<evidence type="ECO:0000259" key="2">
    <source>
        <dbReference type="PROSITE" id="PS50846"/>
    </source>
</evidence>
<feature type="domain" description="HMA" evidence="2">
    <location>
        <begin position="2"/>
        <end position="67"/>
    </location>
</feature>
<sequence length="70" mass="6818">MSTTTLTVTGMTCGCCAGKVRSKVGDLPGVTAVDVDVDAGLVTVTAAATPSREALATAIDAAGFALADTE</sequence>
<reference evidence="3 4" key="1">
    <citation type="submission" date="2024-10" db="EMBL/GenBank/DDBJ databases">
        <title>The Natural Products Discovery Center: Release of the First 8490 Sequenced Strains for Exploring Actinobacteria Biosynthetic Diversity.</title>
        <authorList>
            <person name="Kalkreuter E."/>
            <person name="Kautsar S.A."/>
            <person name="Yang D."/>
            <person name="Bader C.D."/>
            <person name="Teijaro C.N."/>
            <person name="Fluegel L."/>
            <person name="Davis C.M."/>
            <person name="Simpson J.R."/>
            <person name="Lauterbach L."/>
            <person name="Steele A.D."/>
            <person name="Gui C."/>
            <person name="Meng S."/>
            <person name="Li G."/>
            <person name="Viehrig K."/>
            <person name="Ye F."/>
            <person name="Su P."/>
            <person name="Kiefer A.F."/>
            <person name="Nichols A."/>
            <person name="Cepeda A.J."/>
            <person name="Yan W."/>
            <person name="Fan B."/>
            <person name="Jiang Y."/>
            <person name="Adhikari A."/>
            <person name="Zheng C.-J."/>
            <person name="Schuster L."/>
            <person name="Cowan T.M."/>
            <person name="Smanski M.J."/>
            <person name="Chevrette M.G."/>
            <person name="De Carvalho L.P.S."/>
            <person name="Shen B."/>
        </authorList>
    </citation>
    <scope>NUCLEOTIDE SEQUENCE [LARGE SCALE GENOMIC DNA]</scope>
    <source>
        <strain evidence="3 4">NPDC004045</strain>
    </source>
</reference>
<dbReference type="PROSITE" id="PS50846">
    <property type="entry name" value="HMA_2"/>
    <property type="match status" value="1"/>
</dbReference>
<gene>
    <name evidence="3" type="ORF">ACFYTF_01755</name>
</gene>
<comment type="caution">
    <text evidence="3">The sequence shown here is derived from an EMBL/GenBank/DDBJ whole genome shotgun (WGS) entry which is preliminary data.</text>
</comment>
<dbReference type="EMBL" id="JBIAMX010000001">
    <property type="protein sequence ID" value="MFF0541545.1"/>
    <property type="molecule type" value="Genomic_DNA"/>
</dbReference>
<dbReference type="InterPro" id="IPR006121">
    <property type="entry name" value="HMA_dom"/>
</dbReference>
<proteinExistence type="predicted"/>
<organism evidence="3 4">
    <name type="scientific">Nocardia thailandica</name>
    <dbReference type="NCBI Taxonomy" id="257275"/>
    <lineage>
        <taxon>Bacteria</taxon>
        <taxon>Bacillati</taxon>
        <taxon>Actinomycetota</taxon>
        <taxon>Actinomycetes</taxon>
        <taxon>Mycobacteriales</taxon>
        <taxon>Nocardiaceae</taxon>
        <taxon>Nocardia</taxon>
    </lineage>
</organism>
<dbReference type="RefSeq" id="WP_043646431.1">
    <property type="nucleotide sequence ID" value="NZ_JBIAMX010000001.1"/>
</dbReference>
<dbReference type="Pfam" id="PF00403">
    <property type="entry name" value="HMA"/>
    <property type="match status" value="1"/>
</dbReference>
<accession>A0ABW6PGU2</accession>
<dbReference type="PROSITE" id="PS01047">
    <property type="entry name" value="HMA_1"/>
    <property type="match status" value="1"/>
</dbReference>
<keyword evidence="4" id="KW-1185">Reference proteome</keyword>
<dbReference type="Gene3D" id="3.30.70.100">
    <property type="match status" value="1"/>
</dbReference>
<evidence type="ECO:0000313" key="4">
    <source>
        <dbReference type="Proteomes" id="UP001601444"/>
    </source>
</evidence>
<name>A0ABW6PGU2_9NOCA</name>
<dbReference type="SUPFAM" id="SSF55008">
    <property type="entry name" value="HMA, heavy metal-associated domain"/>
    <property type="match status" value="1"/>
</dbReference>
<protein>
    <submittedName>
        <fullName evidence="3">Heavy metal-associated domain-containing protein</fullName>
    </submittedName>
</protein>
<keyword evidence="1" id="KW-0479">Metal-binding</keyword>
<evidence type="ECO:0000313" key="3">
    <source>
        <dbReference type="EMBL" id="MFF0541545.1"/>
    </source>
</evidence>
<dbReference type="InterPro" id="IPR036163">
    <property type="entry name" value="HMA_dom_sf"/>
</dbReference>
<dbReference type="InterPro" id="IPR017969">
    <property type="entry name" value="Heavy-metal-associated_CS"/>
</dbReference>
<dbReference type="Proteomes" id="UP001601444">
    <property type="component" value="Unassembled WGS sequence"/>
</dbReference>
<evidence type="ECO:0000256" key="1">
    <source>
        <dbReference type="ARBA" id="ARBA00022723"/>
    </source>
</evidence>
<dbReference type="CDD" id="cd00371">
    <property type="entry name" value="HMA"/>
    <property type="match status" value="1"/>
</dbReference>